<dbReference type="PANTHER" id="PTHR24332">
    <property type="entry name" value="HOMEOBOX PROTEIN CDX"/>
    <property type="match status" value="1"/>
</dbReference>
<evidence type="ECO:0000256" key="5">
    <source>
        <dbReference type="PROSITE-ProRule" id="PRU00108"/>
    </source>
</evidence>
<comment type="subcellular location">
    <subcellularLocation>
        <location evidence="1 5 6">Nucleus</location>
    </subcellularLocation>
</comment>
<comment type="caution">
    <text evidence="9">The sequence shown here is derived from an EMBL/GenBank/DDBJ whole genome shotgun (WGS) entry which is preliminary data.</text>
</comment>
<keyword evidence="10" id="KW-1185">Reference proteome</keyword>
<evidence type="ECO:0000256" key="2">
    <source>
        <dbReference type="ARBA" id="ARBA00010341"/>
    </source>
</evidence>
<dbReference type="CDD" id="cd00086">
    <property type="entry name" value="homeodomain"/>
    <property type="match status" value="1"/>
</dbReference>
<gene>
    <name evidence="9" type="ORF">CSSPJE1EN1_LOCUS25883</name>
</gene>
<keyword evidence="4 5" id="KW-0371">Homeobox</keyword>
<dbReference type="EMBL" id="CAXAQS010000180">
    <property type="protein sequence ID" value="CAK9250505.1"/>
    <property type="molecule type" value="Genomic_DNA"/>
</dbReference>
<dbReference type="Pfam" id="PF00046">
    <property type="entry name" value="Homeodomain"/>
    <property type="match status" value="1"/>
</dbReference>
<dbReference type="Gene3D" id="1.10.10.60">
    <property type="entry name" value="Homeodomain-like"/>
    <property type="match status" value="1"/>
</dbReference>
<evidence type="ECO:0000256" key="7">
    <source>
        <dbReference type="SAM" id="MobiDB-lite"/>
    </source>
</evidence>
<dbReference type="PROSITE" id="PS50071">
    <property type="entry name" value="HOMEOBOX_2"/>
    <property type="match status" value="1"/>
</dbReference>
<organism evidence="9 10">
    <name type="scientific">Sphagnum jensenii</name>
    <dbReference type="NCBI Taxonomy" id="128206"/>
    <lineage>
        <taxon>Eukaryota</taxon>
        <taxon>Viridiplantae</taxon>
        <taxon>Streptophyta</taxon>
        <taxon>Embryophyta</taxon>
        <taxon>Bryophyta</taxon>
        <taxon>Sphagnophytina</taxon>
        <taxon>Sphagnopsida</taxon>
        <taxon>Sphagnales</taxon>
        <taxon>Sphagnaceae</taxon>
        <taxon>Sphagnum</taxon>
    </lineage>
</organism>
<dbReference type="InterPro" id="IPR001356">
    <property type="entry name" value="HD"/>
</dbReference>
<evidence type="ECO:0000256" key="1">
    <source>
        <dbReference type="ARBA" id="ARBA00004123"/>
    </source>
</evidence>
<dbReference type="Proteomes" id="UP001497444">
    <property type="component" value="Unassembled WGS sequence"/>
</dbReference>
<dbReference type="PANTHER" id="PTHR24332:SF9">
    <property type="entry name" value="HOMEOTIC PROTEIN CAUDAL"/>
    <property type="match status" value="1"/>
</dbReference>
<accession>A0ABP0V7T9</accession>
<evidence type="ECO:0000259" key="8">
    <source>
        <dbReference type="PROSITE" id="PS50071"/>
    </source>
</evidence>
<feature type="region of interest" description="Disordered" evidence="7">
    <location>
        <begin position="1"/>
        <end position="67"/>
    </location>
</feature>
<feature type="compositionally biased region" description="Pro residues" evidence="7">
    <location>
        <begin position="17"/>
        <end position="37"/>
    </location>
</feature>
<proteinExistence type="inferred from homology"/>
<comment type="similarity">
    <text evidence="2">Belongs to the Caudal homeobox family.</text>
</comment>
<reference evidence="9" key="1">
    <citation type="submission" date="2024-02" db="EMBL/GenBank/DDBJ databases">
        <authorList>
            <consortium name="ELIXIR-Norway"/>
            <consortium name="Elixir Norway"/>
        </authorList>
    </citation>
    <scope>NUCLEOTIDE SEQUENCE</scope>
</reference>
<evidence type="ECO:0000313" key="9">
    <source>
        <dbReference type="EMBL" id="CAK9250505.1"/>
    </source>
</evidence>
<dbReference type="PRINTS" id="PR00031">
    <property type="entry name" value="HTHREPRESSR"/>
</dbReference>
<evidence type="ECO:0000313" key="10">
    <source>
        <dbReference type="Proteomes" id="UP001497444"/>
    </source>
</evidence>
<evidence type="ECO:0000256" key="3">
    <source>
        <dbReference type="ARBA" id="ARBA00023125"/>
    </source>
</evidence>
<dbReference type="InterPro" id="IPR009057">
    <property type="entry name" value="Homeodomain-like_sf"/>
</dbReference>
<feature type="non-terminal residue" evidence="9">
    <location>
        <position position="1"/>
    </location>
</feature>
<dbReference type="SMART" id="SM00389">
    <property type="entry name" value="HOX"/>
    <property type="match status" value="1"/>
</dbReference>
<keyword evidence="5 6" id="KW-0539">Nucleus</keyword>
<keyword evidence="3 5" id="KW-0238">DNA-binding</keyword>
<evidence type="ECO:0000256" key="4">
    <source>
        <dbReference type="ARBA" id="ARBA00023155"/>
    </source>
</evidence>
<dbReference type="InterPro" id="IPR000047">
    <property type="entry name" value="HTH_motif"/>
</dbReference>
<evidence type="ECO:0000256" key="6">
    <source>
        <dbReference type="RuleBase" id="RU000682"/>
    </source>
</evidence>
<protein>
    <recommendedName>
        <fullName evidence="8">Homeobox domain-containing protein</fullName>
    </recommendedName>
</protein>
<feature type="compositionally biased region" description="Pro residues" evidence="7">
    <location>
        <begin position="47"/>
        <end position="65"/>
    </location>
</feature>
<sequence>APGMDSLPGNVQRPHPQQAPVPPPPLGPPRLPPPHPYWGPMHAIRGPMPPTGPPLPPPQFMPPPGRQRELIGVPTIDNNLRHNQSLSNRTVIEPNISQPMGRGMRKTRTKDKYRVVYSDHQRLELEKEFHYSRYITIRRKSELASMLGLSERQVKIWFQ</sequence>
<name>A0ABP0V7T9_9BRYO</name>
<dbReference type="InterPro" id="IPR047152">
    <property type="entry name" value="Caudal_homeobox"/>
</dbReference>
<feature type="domain" description="Homeobox" evidence="8">
    <location>
        <begin position="108"/>
        <end position="159"/>
    </location>
</feature>
<dbReference type="SUPFAM" id="SSF46689">
    <property type="entry name" value="Homeodomain-like"/>
    <property type="match status" value="1"/>
</dbReference>
<feature type="non-terminal residue" evidence="9">
    <location>
        <position position="159"/>
    </location>
</feature>